<evidence type="ECO:0000313" key="1">
    <source>
        <dbReference type="EMBL" id="UOQ67711.1"/>
    </source>
</evidence>
<keyword evidence="2" id="KW-1185">Reference proteome</keyword>
<dbReference type="RefSeq" id="WP_245123678.1">
    <property type="nucleotide sequence ID" value="NZ_CP095061.1"/>
</dbReference>
<sequence>MTDSEFDILDELYFVSSFRDLLQKTGLPAPQLKEGLRACWSKALLGVFGPTRIPNWRMRKARLVPSAKIATIWLPRKACFSTTLVSRGRSRNFRAAERRGCRPAAKLLRPPAPAPEPAGHGWTGLYSAVHFGGLVGLLDSTR</sequence>
<dbReference type="EMBL" id="CP095061">
    <property type="protein sequence ID" value="UOQ67711.1"/>
    <property type="molecule type" value="Genomic_DNA"/>
</dbReference>
<proteinExistence type="predicted"/>
<organism evidence="1 2">
    <name type="scientific">Hymenobacter volaticus</name>
    <dbReference type="NCBI Taxonomy" id="2932254"/>
    <lineage>
        <taxon>Bacteria</taxon>
        <taxon>Pseudomonadati</taxon>
        <taxon>Bacteroidota</taxon>
        <taxon>Cytophagia</taxon>
        <taxon>Cytophagales</taxon>
        <taxon>Hymenobacteraceae</taxon>
        <taxon>Hymenobacter</taxon>
    </lineage>
</organism>
<gene>
    <name evidence="1" type="ORF">MUN86_07570</name>
</gene>
<reference evidence="1" key="1">
    <citation type="submission" date="2022-04" db="EMBL/GenBank/DDBJ databases">
        <title>Hymenobacter sp. isolated from the air.</title>
        <authorList>
            <person name="Won M."/>
            <person name="Lee C.-M."/>
            <person name="Woen H.-Y."/>
            <person name="Kwon S.-W."/>
        </authorList>
    </citation>
    <scope>NUCLEOTIDE SEQUENCE</scope>
    <source>
        <strain evidence="1">5420S-77</strain>
    </source>
</reference>
<dbReference type="Proteomes" id="UP000830401">
    <property type="component" value="Chromosome"/>
</dbReference>
<protein>
    <submittedName>
        <fullName evidence="1">Uncharacterized protein</fullName>
    </submittedName>
</protein>
<accession>A0ABY4GAD5</accession>
<evidence type="ECO:0000313" key="2">
    <source>
        <dbReference type="Proteomes" id="UP000830401"/>
    </source>
</evidence>
<name>A0ABY4GAD5_9BACT</name>